<evidence type="ECO:0000313" key="2">
    <source>
        <dbReference type="Proteomes" id="UP000236178"/>
    </source>
</evidence>
<dbReference type="OrthoDB" id="4231194at2"/>
<sequence>MTLAAGELDHSLRSLLGSIAFEPTLIKYANAAKTDQLIQFCKLALTNGVIEPEGVDEITKCLERADRFRDRRNKIVHAIYSQNESGTGIEGLNPVRKNLGYRATPISVEEMEALADEVALLRSDMFRAGWNATAGKAPGLGTIPAPKPGEFVNGVRIIATPATEA</sequence>
<evidence type="ECO:0000313" key="1">
    <source>
        <dbReference type="EMBL" id="PKT72175.1"/>
    </source>
</evidence>
<protein>
    <submittedName>
        <fullName evidence="1">Uncharacterized protein</fullName>
    </submittedName>
</protein>
<proteinExistence type="predicted"/>
<keyword evidence="2" id="KW-1185">Reference proteome</keyword>
<dbReference type="EMBL" id="PJOS01000025">
    <property type="protein sequence ID" value="PKT72175.1"/>
    <property type="molecule type" value="Genomic_DNA"/>
</dbReference>
<dbReference type="Proteomes" id="UP000236178">
    <property type="component" value="Unassembled WGS sequence"/>
</dbReference>
<comment type="caution">
    <text evidence="1">The sequence shown here is derived from an EMBL/GenBank/DDBJ whole genome shotgun (WGS) entry which is preliminary data.</text>
</comment>
<dbReference type="AlphaFoldDB" id="A0A2I0SQI3"/>
<reference evidence="1 2" key="1">
    <citation type="submission" date="2017-12" db="EMBL/GenBank/DDBJ databases">
        <title>Streptomyces populusis sp. nov., a novel endophytic actinobacterium isolated from stems of Populus adenopoda Maxim.</title>
        <authorList>
            <person name="Wang Z."/>
        </authorList>
    </citation>
    <scope>NUCLEOTIDE SEQUENCE [LARGE SCALE GENOMIC DNA]</scope>
    <source>
        <strain evidence="1 2">A249</strain>
    </source>
</reference>
<accession>A0A2I0SQI3</accession>
<gene>
    <name evidence="1" type="ORF">CW362_15160</name>
</gene>
<name>A0A2I0SQI3_9ACTN</name>
<organism evidence="1 2">
    <name type="scientific">Streptomyces populi</name>
    <dbReference type="NCBI Taxonomy" id="2058924"/>
    <lineage>
        <taxon>Bacteria</taxon>
        <taxon>Bacillati</taxon>
        <taxon>Actinomycetota</taxon>
        <taxon>Actinomycetes</taxon>
        <taxon>Kitasatosporales</taxon>
        <taxon>Streptomycetaceae</taxon>
        <taxon>Streptomyces</taxon>
    </lineage>
</organism>